<dbReference type="RefSeq" id="WP_097150118.1">
    <property type="nucleotide sequence ID" value="NZ_OBQC01000010.1"/>
</dbReference>
<evidence type="ECO:0000313" key="3">
    <source>
        <dbReference type="Proteomes" id="UP000219252"/>
    </source>
</evidence>
<name>A0A285UJ83_9BACL</name>
<evidence type="ECO:0000313" key="2">
    <source>
        <dbReference type="EMBL" id="SOC41468.1"/>
    </source>
</evidence>
<feature type="domain" description="HicB-like antitoxin of toxin-antitoxin system" evidence="1">
    <location>
        <begin position="9"/>
        <end position="86"/>
    </location>
</feature>
<accession>A0A285UJ83</accession>
<organism evidence="2 3">
    <name type="scientific">Ureibacillus acetophenoni</name>
    <dbReference type="NCBI Taxonomy" id="614649"/>
    <lineage>
        <taxon>Bacteria</taxon>
        <taxon>Bacillati</taxon>
        <taxon>Bacillota</taxon>
        <taxon>Bacilli</taxon>
        <taxon>Bacillales</taxon>
        <taxon>Caryophanaceae</taxon>
        <taxon>Ureibacillus</taxon>
    </lineage>
</organism>
<protein>
    <submittedName>
        <fullName evidence="2">Predicted RNase H-like HicB family nuclease</fullName>
    </submittedName>
</protein>
<gene>
    <name evidence="2" type="ORF">SAMN05877842_11079</name>
</gene>
<dbReference type="EMBL" id="OBQC01000010">
    <property type="protein sequence ID" value="SOC41468.1"/>
    <property type="molecule type" value="Genomic_DNA"/>
</dbReference>
<evidence type="ECO:0000259" key="1">
    <source>
        <dbReference type="Pfam" id="PF15919"/>
    </source>
</evidence>
<sequence length="94" mass="10669">MAIYKYYSIIDWCEEDQTFNVDFPDLENVITDGDTLHEAITMAEDTLGVMLKSNEDDNIPFNPPSPAKEIHIPEGASLVLITVDTDDFRDDEED</sequence>
<dbReference type="OrthoDB" id="5419659at2"/>
<proteinExistence type="predicted"/>
<keyword evidence="3" id="KW-1185">Reference proteome</keyword>
<dbReference type="AlphaFoldDB" id="A0A285UJ83"/>
<dbReference type="Proteomes" id="UP000219252">
    <property type="component" value="Unassembled WGS sequence"/>
</dbReference>
<reference evidence="3" key="1">
    <citation type="submission" date="2017-08" db="EMBL/GenBank/DDBJ databases">
        <authorList>
            <person name="Varghese N."/>
            <person name="Submissions S."/>
        </authorList>
    </citation>
    <scope>NUCLEOTIDE SEQUENCE [LARGE SCALE GENOMIC DNA]</scope>
    <source>
        <strain evidence="3">JC23</strain>
    </source>
</reference>
<dbReference type="Pfam" id="PF15919">
    <property type="entry name" value="HicB_lk_antitox"/>
    <property type="match status" value="1"/>
</dbReference>
<dbReference type="InterPro" id="IPR035069">
    <property type="entry name" value="TTHA1013/TTHA0281-like"/>
</dbReference>
<dbReference type="InterPro" id="IPR031807">
    <property type="entry name" value="HicB-like"/>
</dbReference>
<dbReference type="SUPFAM" id="SSF143100">
    <property type="entry name" value="TTHA1013/TTHA0281-like"/>
    <property type="match status" value="1"/>
</dbReference>
<dbReference type="Gene3D" id="3.30.160.250">
    <property type="match status" value="1"/>
</dbReference>